<reference evidence="2" key="1">
    <citation type="submission" date="2006-03" db="EMBL/GenBank/DDBJ databases">
        <title>Comparative Sequence and Genetic Analyses of Asparagus BACs Reveal No Microsynteny with Onion or Rice.</title>
        <authorList>
            <person name="Jernej J."/>
            <person name="Telgmann A."/>
            <person name="Jung C."/>
            <person name="Cheung F."/>
            <person name="Havey M.J."/>
            <person name="Town C.D."/>
        </authorList>
    </citation>
    <scope>NUCLEOTIDE SEQUENCE</scope>
</reference>
<accession>Q2AA27</accession>
<feature type="compositionally biased region" description="Basic residues" evidence="1">
    <location>
        <begin position="115"/>
        <end position="131"/>
    </location>
</feature>
<proteinExistence type="predicted"/>
<feature type="compositionally biased region" description="Basic and acidic residues" evidence="1">
    <location>
        <begin position="144"/>
        <end position="158"/>
    </location>
</feature>
<dbReference type="AlphaFoldDB" id="Q2AA27"/>
<protein>
    <submittedName>
        <fullName evidence="2">Uncharacterized protein</fullName>
    </submittedName>
</protein>
<sequence>MGKSKATRSNSPDLDSFLGPNHLLVQRECKDIFLRTHTRTGVAVPLNYALLASPSDGEDEVCSVVATSQTSNSIQGKQARVHMDETTDDQTITKKFEEYQAAIESIKEMLEQLLNKKKKKKRTTHTPRKPARNKEWEPTPNKMTEQKDNIDPHSDHSSKSSIGTSRTGGTS</sequence>
<name>Q2AA27_ASPOF</name>
<organism evidence="2">
    <name type="scientific">Asparagus officinalis</name>
    <name type="common">Garden asparagus</name>
    <dbReference type="NCBI Taxonomy" id="4686"/>
    <lineage>
        <taxon>Eukaryota</taxon>
        <taxon>Viridiplantae</taxon>
        <taxon>Streptophyta</taxon>
        <taxon>Embryophyta</taxon>
        <taxon>Tracheophyta</taxon>
        <taxon>Spermatophyta</taxon>
        <taxon>Magnoliopsida</taxon>
        <taxon>Liliopsida</taxon>
        <taxon>Asparagales</taxon>
        <taxon>Asparagaceae</taxon>
        <taxon>Asparagoideae</taxon>
        <taxon>Asparagus</taxon>
    </lineage>
</organism>
<dbReference type="EMBL" id="AC183436">
    <property type="protein sequence ID" value="ABD63155.1"/>
    <property type="molecule type" value="Genomic_DNA"/>
</dbReference>
<feature type="compositionally biased region" description="Low complexity" evidence="1">
    <location>
        <begin position="159"/>
        <end position="171"/>
    </location>
</feature>
<evidence type="ECO:0000256" key="1">
    <source>
        <dbReference type="SAM" id="MobiDB-lite"/>
    </source>
</evidence>
<gene>
    <name evidence="2" type="ORF">20.t00007</name>
</gene>
<feature type="region of interest" description="Disordered" evidence="1">
    <location>
        <begin position="114"/>
        <end position="171"/>
    </location>
</feature>
<evidence type="ECO:0000313" key="2">
    <source>
        <dbReference type="EMBL" id="ABD63155.1"/>
    </source>
</evidence>
<feature type="region of interest" description="Disordered" evidence="1">
    <location>
        <begin position="69"/>
        <end position="88"/>
    </location>
</feature>